<organism evidence="1 2">
    <name type="scientific">Alkalicoccus daliensis</name>
    <dbReference type="NCBI Taxonomy" id="745820"/>
    <lineage>
        <taxon>Bacteria</taxon>
        <taxon>Bacillati</taxon>
        <taxon>Bacillota</taxon>
        <taxon>Bacilli</taxon>
        <taxon>Bacillales</taxon>
        <taxon>Bacillaceae</taxon>
        <taxon>Alkalicoccus</taxon>
    </lineage>
</organism>
<dbReference type="RefSeq" id="WP_090840749.1">
    <property type="nucleotide sequence ID" value="NZ_FNIL01000001.1"/>
</dbReference>
<dbReference type="Proteomes" id="UP000198778">
    <property type="component" value="Unassembled WGS sequence"/>
</dbReference>
<reference evidence="2" key="1">
    <citation type="submission" date="2016-10" db="EMBL/GenBank/DDBJ databases">
        <authorList>
            <person name="Varghese N."/>
            <person name="Submissions S."/>
        </authorList>
    </citation>
    <scope>NUCLEOTIDE SEQUENCE [LARGE SCALE GENOMIC DNA]</scope>
    <source>
        <strain evidence="2">CGMCC 1.10369</strain>
    </source>
</reference>
<dbReference type="STRING" id="745820.SAMN04488053_101788"/>
<dbReference type="SUPFAM" id="SSF158379">
    <property type="entry name" value="YqgQ-like"/>
    <property type="match status" value="1"/>
</dbReference>
<dbReference type="Pfam" id="PF06014">
    <property type="entry name" value="YqgQ-like"/>
    <property type="match status" value="1"/>
</dbReference>
<accession>A0A1H0B7W6</accession>
<keyword evidence="2" id="KW-1185">Reference proteome</keyword>
<gene>
    <name evidence="1" type="ORF">SAMN04488053_101788</name>
</gene>
<evidence type="ECO:0008006" key="3">
    <source>
        <dbReference type="Google" id="ProtNLM"/>
    </source>
</evidence>
<name>A0A1H0B7W6_9BACI</name>
<dbReference type="InterPro" id="IPR023164">
    <property type="entry name" value="YqgQ-like_sf"/>
</dbReference>
<dbReference type="Gene3D" id="1.10.287.760">
    <property type="entry name" value="YqgQ-like"/>
    <property type="match status" value="1"/>
</dbReference>
<dbReference type="OrthoDB" id="2361671at2"/>
<sequence length="65" mass="7627">MTYLELLQHLRVYHVFVYTGDKEADLDLITEEIKEQYQLGIVDKFFLHQALTAVAAERSKLKKQS</sequence>
<evidence type="ECO:0000313" key="2">
    <source>
        <dbReference type="Proteomes" id="UP000198778"/>
    </source>
</evidence>
<dbReference type="EMBL" id="FNIL01000001">
    <property type="protein sequence ID" value="SDN41716.1"/>
    <property type="molecule type" value="Genomic_DNA"/>
</dbReference>
<dbReference type="AlphaFoldDB" id="A0A1H0B7W6"/>
<proteinExistence type="predicted"/>
<evidence type="ECO:0000313" key="1">
    <source>
        <dbReference type="EMBL" id="SDN41716.1"/>
    </source>
</evidence>
<dbReference type="InterPro" id="IPR009256">
    <property type="entry name" value="YqgQ-like"/>
</dbReference>
<protein>
    <recommendedName>
        <fullName evidence="3">DUF910 family protein</fullName>
    </recommendedName>
</protein>